<dbReference type="RefSeq" id="WP_345078435.1">
    <property type="nucleotide sequence ID" value="NZ_BAAAWG010000002.1"/>
</dbReference>
<dbReference type="Pfam" id="PF01381">
    <property type="entry name" value="HTH_3"/>
    <property type="match status" value="1"/>
</dbReference>
<accession>A0ABW1FPL6</accession>
<evidence type="ECO:0000313" key="3">
    <source>
        <dbReference type="Proteomes" id="UP001596241"/>
    </source>
</evidence>
<dbReference type="InterPro" id="IPR043917">
    <property type="entry name" value="DUF5753"/>
</dbReference>
<dbReference type="SMART" id="SM00530">
    <property type="entry name" value="HTH_XRE"/>
    <property type="match status" value="1"/>
</dbReference>
<comment type="caution">
    <text evidence="2">The sequence shown here is derived from an EMBL/GenBank/DDBJ whole genome shotgun (WGS) entry which is preliminary data.</text>
</comment>
<gene>
    <name evidence="2" type="ORF">ACFP3M_24255</name>
</gene>
<protein>
    <submittedName>
        <fullName evidence="2">Helix-turn-helix transcriptional regulator</fullName>
    </submittedName>
</protein>
<dbReference type="Pfam" id="PF19054">
    <property type="entry name" value="DUF5753"/>
    <property type="match status" value="1"/>
</dbReference>
<dbReference type="CDD" id="cd00093">
    <property type="entry name" value="HTH_XRE"/>
    <property type="match status" value="1"/>
</dbReference>
<dbReference type="EMBL" id="JBHSPW010000012">
    <property type="protein sequence ID" value="MFC5895910.1"/>
    <property type="molecule type" value="Genomic_DNA"/>
</dbReference>
<sequence length="272" mass="29945">MADTPMTPAHYIGGELIRRREERGWAQKNLARQAGMSPSRVAQIERAHVPGTLENFQKIDRAFGDPAPGFFERFWRFSEEAPFAKNGFDQYVEYEKIAVSISEFSTSYVPGLLQTEDYIRALFSAGTLAPDAAEAALVKRLARQEVLTRAEDPPPAWFIFDEVVLSRPVGEPSVMAAQLGHILDMAARPNVFVQVMPISRGAYGALGGQMGMLSLPDGPNVVYLEGSWTGYLVEETAKAAQCGLIYDRAQTMALSLEESASTIRRAMEGYAS</sequence>
<proteinExistence type="predicted"/>
<keyword evidence="3" id="KW-1185">Reference proteome</keyword>
<dbReference type="InterPro" id="IPR010982">
    <property type="entry name" value="Lambda_DNA-bd_dom_sf"/>
</dbReference>
<organism evidence="2 3">
    <name type="scientific">Streptomyces ramulosus</name>
    <dbReference type="NCBI Taxonomy" id="47762"/>
    <lineage>
        <taxon>Bacteria</taxon>
        <taxon>Bacillati</taxon>
        <taxon>Actinomycetota</taxon>
        <taxon>Actinomycetes</taxon>
        <taxon>Kitasatosporales</taxon>
        <taxon>Streptomycetaceae</taxon>
        <taxon>Streptomyces</taxon>
    </lineage>
</organism>
<reference evidence="3" key="1">
    <citation type="journal article" date="2019" name="Int. J. Syst. Evol. Microbiol.">
        <title>The Global Catalogue of Microorganisms (GCM) 10K type strain sequencing project: providing services to taxonomists for standard genome sequencing and annotation.</title>
        <authorList>
            <consortium name="The Broad Institute Genomics Platform"/>
            <consortium name="The Broad Institute Genome Sequencing Center for Infectious Disease"/>
            <person name="Wu L."/>
            <person name="Ma J."/>
        </authorList>
    </citation>
    <scope>NUCLEOTIDE SEQUENCE [LARGE SCALE GENOMIC DNA]</scope>
    <source>
        <strain evidence="3">CGMCC 1.15809</strain>
    </source>
</reference>
<dbReference type="PROSITE" id="PS50943">
    <property type="entry name" value="HTH_CROC1"/>
    <property type="match status" value="1"/>
</dbReference>
<feature type="domain" description="HTH cro/C1-type" evidence="1">
    <location>
        <begin position="16"/>
        <end position="70"/>
    </location>
</feature>
<dbReference type="Gene3D" id="1.10.260.40">
    <property type="entry name" value="lambda repressor-like DNA-binding domains"/>
    <property type="match status" value="1"/>
</dbReference>
<name>A0ABW1FPL6_9ACTN</name>
<dbReference type="InterPro" id="IPR001387">
    <property type="entry name" value="Cro/C1-type_HTH"/>
</dbReference>
<evidence type="ECO:0000313" key="2">
    <source>
        <dbReference type="EMBL" id="MFC5895910.1"/>
    </source>
</evidence>
<dbReference type="SUPFAM" id="SSF47413">
    <property type="entry name" value="lambda repressor-like DNA-binding domains"/>
    <property type="match status" value="1"/>
</dbReference>
<evidence type="ECO:0000259" key="1">
    <source>
        <dbReference type="PROSITE" id="PS50943"/>
    </source>
</evidence>
<dbReference type="Proteomes" id="UP001596241">
    <property type="component" value="Unassembled WGS sequence"/>
</dbReference>